<evidence type="ECO:0000313" key="9">
    <source>
        <dbReference type="Proteomes" id="UP001501138"/>
    </source>
</evidence>
<gene>
    <name evidence="6 8" type="primary">rsmH</name>
    <name evidence="8" type="ORF">GCM10009809_30430</name>
</gene>
<dbReference type="SUPFAM" id="SSF81799">
    <property type="entry name" value="Putative methyltransferase TM0872, insert domain"/>
    <property type="match status" value="1"/>
</dbReference>
<dbReference type="PANTHER" id="PTHR11265:SF0">
    <property type="entry name" value="12S RRNA N4-METHYLCYTIDINE METHYLTRANSFERASE"/>
    <property type="match status" value="1"/>
</dbReference>
<feature type="binding site" evidence="6">
    <location>
        <position position="75"/>
    </location>
    <ligand>
        <name>S-adenosyl-L-methionine</name>
        <dbReference type="ChEBI" id="CHEBI:59789"/>
    </ligand>
</feature>
<dbReference type="EMBL" id="BAAAPM010000006">
    <property type="protein sequence ID" value="GAA1732899.1"/>
    <property type="molecule type" value="Genomic_DNA"/>
</dbReference>
<dbReference type="InterPro" id="IPR002903">
    <property type="entry name" value="RsmH"/>
</dbReference>
<keyword evidence="4 6" id="KW-0808">Transferase</keyword>
<keyword evidence="3 6" id="KW-0489">Methyltransferase</keyword>
<dbReference type="Proteomes" id="UP001501138">
    <property type="component" value="Unassembled WGS sequence"/>
</dbReference>
<evidence type="ECO:0000256" key="5">
    <source>
        <dbReference type="ARBA" id="ARBA00022691"/>
    </source>
</evidence>
<evidence type="ECO:0000313" key="8">
    <source>
        <dbReference type="EMBL" id="GAA1732899.1"/>
    </source>
</evidence>
<evidence type="ECO:0000256" key="3">
    <source>
        <dbReference type="ARBA" id="ARBA00022603"/>
    </source>
</evidence>
<dbReference type="PANTHER" id="PTHR11265">
    <property type="entry name" value="S-ADENOSYL-METHYLTRANSFERASE MRAW"/>
    <property type="match status" value="1"/>
</dbReference>
<dbReference type="NCBIfam" id="TIGR00006">
    <property type="entry name" value="16S rRNA (cytosine(1402)-N(4))-methyltransferase RsmH"/>
    <property type="match status" value="1"/>
</dbReference>
<name>A0ABP4VQE6_9MICO</name>
<feature type="binding site" evidence="6">
    <location>
        <position position="123"/>
    </location>
    <ligand>
        <name>S-adenosyl-L-methionine</name>
        <dbReference type="ChEBI" id="CHEBI:59789"/>
    </ligand>
</feature>
<comment type="catalytic activity">
    <reaction evidence="6">
        <text>cytidine(1402) in 16S rRNA + S-adenosyl-L-methionine = N(4)-methylcytidine(1402) in 16S rRNA + S-adenosyl-L-homocysteine + H(+)</text>
        <dbReference type="Rhea" id="RHEA:42928"/>
        <dbReference type="Rhea" id="RHEA-COMP:10286"/>
        <dbReference type="Rhea" id="RHEA-COMP:10287"/>
        <dbReference type="ChEBI" id="CHEBI:15378"/>
        <dbReference type="ChEBI" id="CHEBI:57856"/>
        <dbReference type="ChEBI" id="CHEBI:59789"/>
        <dbReference type="ChEBI" id="CHEBI:74506"/>
        <dbReference type="ChEBI" id="CHEBI:82748"/>
        <dbReference type="EC" id="2.1.1.199"/>
    </reaction>
</comment>
<comment type="similarity">
    <text evidence="1 6">Belongs to the methyltransferase superfamily. RsmH family.</text>
</comment>
<protein>
    <recommendedName>
        <fullName evidence="6">Ribosomal RNA small subunit methyltransferase H</fullName>
        <ecNumber evidence="6">2.1.1.199</ecNumber>
    </recommendedName>
    <alternativeName>
        <fullName evidence="6">16S rRNA m(4)C1402 methyltransferase</fullName>
    </alternativeName>
    <alternativeName>
        <fullName evidence="6">rRNA (cytosine-N(4)-)-methyltransferase RsmH</fullName>
    </alternativeName>
</protein>
<keyword evidence="2 6" id="KW-0698">rRNA processing</keyword>
<dbReference type="EC" id="2.1.1.199" evidence="6"/>
<evidence type="ECO:0000256" key="1">
    <source>
        <dbReference type="ARBA" id="ARBA00010396"/>
    </source>
</evidence>
<dbReference type="Gene3D" id="3.40.50.150">
    <property type="entry name" value="Vaccinia Virus protein VP39"/>
    <property type="match status" value="1"/>
</dbReference>
<accession>A0ABP4VQE6</accession>
<evidence type="ECO:0000256" key="7">
    <source>
        <dbReference type="SAM" id="MobiDB-lite"/>
    </source>
</evidence>
<comment type="caution">
    <text evidence="8">The sequence shown here is derived from an EMBL/GenBank/DDBJ whole genome shotgun (WGS) entry which is preliminary data.</text>
</comment>
<dbReference type="RefSeq" id="WP_344249361.1">
    <property type="nucleotide sequence ID" value="NZ_BAAAPM010000006.1"/>
</dbReference>
<feature type="binding site" evidence="6">
    <location>
        <position position="130"/>
    </location>
    <ligand>
        <name>S-adenosyl-L-methionine</name>
        <dbReference type="ChEBI" id="CHEBI:59789"/>
    </ligand>
</feature>
<feature type="binding site" evidence="6">
    <location>
        <position position="102"/>
    </location>
    <ligand>
        <name>S-adenosyl-L-methionine</name>
        <dbReference type="ChEBI" id="CHEBI:59789"/>
    </ligand>
</feature>
<feature type="region of interest" description="Disordered" evidence="7">
    <location>
        <begin position="308"/>
        <end position="363"/>
    </location>
</feature>
<dbReference type="PIRSF" id="PIRSF004486">
    <property type="entry name" value="MraW"/>
    <property type="match status" value="1"/>
</dbReference>
<feature type="region of interest" description="Disordered" evidence="7">
    <location>
        <begin position="1"/>
        <end position="23"/>
    </location>
</feature>
<evidence type="ECO:0000256" key="6">
    <source>
        <dbReference type="HAMAP-Rule" id="MF_01007"/>
    </source>
</evidence>
<sequence>MTDETHDGTDDPNSPDGGRPARDRHLPVLMQRCVDLLAPALANPGSVLVDCTLGMGGHTEAVLEQVPTARVVGIDRDPQALALAGVRLARFGDRFTPVHAVYDEVGDVVADLGLRGVQGVLMDLGVSSLQLDEAERGFAYAQDAPLDMRMDQSRGVTAADVLNTYDERDLARILRTYGEERFASRVARALVRRREQRPWERTGELAEAVRDAIPAATRKTGGHPAKRTFQALRIEVNGELEVLERAVPAAVEALATDGRIVVESYHSLEDRIVKRTLARGTTSSAPPGLPVEPETHRPYLEALTRGAEEADEAELARNPRSASVRLRAARRTRPTPSHLLTASRATARTTTRTTSRTSKEARR</sequence>
<reference evidence="9" key="1">
    <citation type="journal article" date="2019" name="Int. J. Syst. Evol. Microbiol.">
        <title>The Global Catalogue of Microorganisms (GCM) 10K type strain sequencing project: providing services to taxonomists for standard genome sequencing and annotation.</title>
        <authorList>
            <consortium name="The Broad Institute Genomics Platform"/>
            <consortium name="The Broad Institute Genome Sequencing Center for Infectious Disease"/>
            <person name="Wu L."/>
            <person name="Ma J."/>
        </authorList>
    </citation>
    <scope>NUCLEOTIDE SEQUENCE [LARGE SCALE GENOMIC DNA]</scope>
    <source>
        <strain evidence="9">JCM 15589</strain>
    </source>
</reference>
<keyword evidence="6" id="KW-0963">Cytoplasm</keyword>
<dbReference type="SUPFAM" id="SSF53335">
    <property type="entry name" value="S-adenosyl-L-methionine-dependent methyltransferases"/>
    <property type="match status" value="1"/>
</dbReference>
<keyword evidence="9" id="KW-1185">Reference proteome</keyword>
<keyword evidence="5 6" id="KW-0949">S-adenosyl-L-methionine</keyword>
<dbReference type="Gene3D" id="1.10.150.170">
    <property type="entry name" value="Putative methyltransferase TM0872, insert domain"/>
    <property type="match status" value="1"/>
</dbReference>
<evidence type="ECO:0000256" key="4">
    <source>
        <dbReference type="ARBA" id="ARBA00022679"/>
    </source>
</evidence>
<comment type="function">
    <text evidence="6">Specifically methylates the N4 position of cytidine in position 1402 (C1402) of 16S rRNA.</text>
</comment>
<feature type="binding site" evidence="6">
    <location>
        <begin position="56"/>
        <end position="58"/>
    </location>
    <ligand>
        <name>S-adenosyl-L-methionine</name>
        <dbReference type="ChEBI" id="CHEBI:59789"/>
    </ligand>
</feature>
<dbReference type="Pfam" id="PF01795">
    <property type="entry name" value="Methyltransf_5"/>
    <property type="match status" value="1"/>
</dbReference>
<proteinExistence type="inferred from homology"/>
<organism evidence="8 9">
    <name type="scientific">Isoptericola hypogeus</name>
    <dbReference type="NCBI Taxonomy" id="300179"/>
    <lineage>
        <taxon>Bacteria</taxon>
        <taxon>Bacillati</taxon>
        <taxon>Actinomycetota</taxon>
        <taxon>Actinomycetes</taxon>
        <taxon>Micrococcales</taxon>
        <taxon>Promicromonosporaceae</taxon>
        <taxon>Isoptericola</taxon>
    </lineage>
</organism>
<dbReference type="HAMAP" id="MF_01007">
    <property type="entry name" value="16SrRNA_methyltr_H"/>
    <property type="match status" value="1"/>
</dbReference>
<feature type="compositionally biased region" description="Low complexity" evidence="7">
    <location>
        <begin position="334"/>
        <end position="356"/>
    </location>
</feature>
<dbReference type="InterPro" id="IPR023397">
    <property type="entry name" value="SAM-dep_MeTrfase_MraW_recog"/>
</dbReference>
<evidence type="ECO:0000256" key="2">
    <source>
        <dbReference type="ARBA" id="ARBA00022552"/>
    </source>
</evidence>
<comment type="subcellular location">
    <subcellularLocation>
        <location evidence="6">Cytoplasm</location>
    </subcellularLocation>
</comment>
<dbReference type="InterPro" id="IPR029063">
    <property type="entry name" value="SAM-dependent_MTases_sf"/>
</dbReference>